<feature type="compositionally biased region" description="Polar residues" evidence="1">
    <location>
        <begin position="729"/>
        <end position="738"/>
    </location>
</feature>
<feature type="compositionally biased region" description="Polar residues" evidence="1">
    <location>
        <begin position="146"/>
        <end position="157"/>
    </location>
</feature>
<name>A0AAV4TMS6_9ARAC</name>
<dbReference type="PROSITE" id="PS50031">
    <property type="entry name" value="EH"/>
    <property type="match status" value="1"/>
</dbReference>
<feature type="region of interest" description="Disordered" evidence="1">
    <location>
        <begin position="759"/>
        <end position="783"/>
    </location>
</feature>
<protein>
    <submittedName>
        <fullName evidence="3">Synergin gamma</fullName>
    </submittedName>
</protein>
<feature type="compositionally biased region" description="Polar residues" evidence="1">
    <location>
        <begin position="396"/>
        <end position="409"/>
    </location>
</feature>
<gene>
    <name evidence="3" type="primary">Synrg</name>
    <name evidence="3" type="ORF">CDAR_389211</name>
</gene>
<feature type="compositionally biased region" description="Low complexity" evidence="1">
    <location>
        <begin position="376"/>
        <end position="390"/>
    </location>
</feature>
<dbReference type="InterPro" id="IPR059024">
    <property type="entry name" value="SYNRG_C"/>
</dbReference>
<evidence type="ECO:0000259" key="2">
    <source>
        <dbReference type="PROSITE" id="PS50031"/>
    </source>
</evidence>
<dbReference type="PANTHER" id="PTHR15463">
    <property type="entry name" value="AP1 GAMMA SUBUNIT BINDING PROTEIN 1"/>
    <property type="match status" value="1"/>
</dbReference>
<dbReference type="Pfam" id="PF12763">
    <property type="entry name" value="EH"/>
    <property type="match status" value="1"/>
</dbReference>
<feature type="region of interest" description="Disordered" evidence="1">
    <location>
        <begin position="376"/>
        <end position="409"/>
    </location>
</feature>
<dbReference type="Pfam" id="PF25999">
    <property type="entry name" value="SYNRG_C"/>
    <property type="match status" value="1"/>
</dbReference>
<comment type="caution">
    <text evidence="3">The sequence shown here is derived from an EMBL/GenBank/DDBJ whole genome shotgun (WGS) entry which is preliminary data.</text>
</comment>
<dbReference type="Proteomes" id="UP001054837">
    <property type="component" value="Unassembled WGS sequence"/>
</dbReference>
<feature type="region of interest" description="Disordered" evidence="1">
    <location>
        <begin position="718"/>
        <end position="738"/>
    </location>
</feature>
<reference evidence="3 4" key="1">
    <citation type="submission" date="2021-06" db="EMBL/GenBank/DDBJ databases">
        <title>Caerostris darwini draft genome.</title>
        <authorList>
            <person name="Kono N."/>
            <person name="Arakawa K."/>
        </authorList>
    </citation>
    <scope>NUCLEOTIDE SEQUENCE [LARGE SCALE GENOMIC DNA]</scope>
</reference>
<evidence type="ECO:0000256" key="1">
    <source>
        <dbReference type="SAM" id="MobiDB-lite"/>
    </source>
</evidence>
<feature type="compositionally biased region" description="Low complexity" evidence="1">
    <location>
        <begin position="759"/>
        <end position="777"/>
    </location>
</feature>
<feature type="domain" description="EH" evidence="2">
    <location>
        <begin position="270"/>
        <end position="363"/>
    </location>
</feature>
<feature type="region of interest" description="Disordered" evidence="1">
    <location>
        <begin position="146"/>
        <end position="173"/>
    </location>
</feature>
<dbReference type="SUPFAM" id="SSF47473">
    <property type="entry name" value="EF-hand"/>
    <property type="match status" value="1"/>
</dbReference>
<dbReference type="InterPro" id="IPR039656">
    <property type="entry name" value="SYNRG"/>
</dbReference>
<keyword evidence="4" id="KW-1185">Reference proteome</keyword>
<dbReference type="PANTHER" id="PTHR15463:SF2">
    <property type="entry name" value="SYNERGIN GAMMA"/>
    <property type="match status" value="1"/>
</dbReference>
<proteinExistence type="predicted"/>
<dbReference type="InterPro" id="IPR000261">
    <property type="entry name" value="EH_dom"/>
</dbReference>
<dbReference type="InterPro" id="IPR011992">
    <property type="entry name" value="EF-hand-dom_pair"/>
</dbReference>
<evidence type="ECO:0000313" key="4">
    <source>
        <dbReference type="Proteomes" id="UP001054837"/>
    </source>
</evidence>
<sequence length="994" mass="108778">MSNPVRPSLVGPQPTMSGRMMSPVCATGAPAMIPVVPNAYGLIGPQPNSYMQRSNFPQQNIPNRMPLVNAIPGHLPGMYVPVVPMNAGLNHSNMDPAKLLEEQKRLERERNFQMQQQRLKQFTVAGKKGSLNADSLIDSIIGKVQPKTNHTTSSSFAKPSVPTEPVKPIQPRREFPPSVTVFKQETPPPNIPVNPQKPKKELDAMMRECSDLSGPQKANKFSKPVVKELGPSTQQRYTFTASNKSRDWKTIQGLDEVFVTKKSRFPQWCSKEYIPDLYKSVETIVTNNGTTTPDTKLLFPILISSGLPQQILGQIWELVNQSAPGQLTLEETYAALALIAVAQAGHPLKTADVLHQLPACPIPQLQCFAVPSQSIPTETNIPPPSSSSTIDKSKPATYSASESPDQNTHLVIRPSAISLKEVTNSANIPNASSEIKKEIAAGSASAGLSGFTSSPDDEFDDFKSATPTAVNFAITTPSSDSLQEDDAFADFKQAPPPVNSSPIFKKVSIPSAVNKPPLVEQDLMSPEEDKYSIFRTLQQVENTDDWGDFSSVATDLMSNVDTKLSDTEEFSQKSETISSELQANPSVFVESNDSNLDLFKMENPAPIDTTKDDDDFGDFLHAEPPLPTVDAVTSQLKDLNTNFANFDNFKEPITSIEFHQMQLTGPSNNSQLDDEFGDFASSLPIPCKPELGSEFLFRHLKDNISLAESQSVSSLELGTFDGGGHSGESKSSLSRQGSIPSLDLKNTFVEGGEGEDYFGEFQSPVPPVSTSSKSPSPAKDVKGPENNGLCNNLLNVNFQNVRSVAPLTDKYSVIRAEERKDEDQHISCWVRCLQSSLNILQNTKKIFNQMSCSSVCNEVLRSEEGENYIKDFIEVYKVVRRIAVASKSANKQTVPIIDLLKEIDQVWHTICGFFAGSALMPKESSLEFSSAILDDNTKACGLCLLDIETKNKFASHGEVLKLSYGGRNYHSTCANLWVNCVDPLLPALPLPQLL</sequence>
<dbReference type="AlphaFoldDB" id="A0AAV4TMS6"/>
<accession>A0AAV4TMS6</accession>
<dbReference type="GO" id="GO:0030130">
    <property type="term" value="C:clathrin coat of trans-Golgi network vesicle"/>
    <property type="evidence" value="ECO:0007669"/>
    <property type="project" value="TreeGrafter"/>
</dbReference>
<dbReference type="EMBL" id="BPLQ01009797">
    <property type="protein sequence ID" value="GIY46657.1"/>
    <property type="molecule type" value="Genomic_DNA"/>
</dbReference>
<dbReference type="SMART" id="SM00027">
    <property type="entry name" value="EH"/>
    <property type="match status" value="1"/>
</dbReference>
<evidence type="ECO:0000313" key="3">
    <source>
        <dbReference type="EMBL" id="GIY46657.1"/>
    </source>
</evidence>
<organism evidence="3 4">
    <name type="scientific">Caerostris darwini</name>
    <dbReference type="NCBI Taxonomy" id="1538125"/>
    <lineage>
        <taxon>Eukaryota</taxon>
        <taxon>Metazoa</taxon>
        <taxon>Ecdysozoa</taxon>
        <taxon>Arthropoda</taxon>
        <taxon>Chelicerata</taxon>
        <taxon>Arachnida</taxon>
        <taxon>Araneae</taxon>
        <taxon>Araneomorphae</taxon>
        <taxon>Entelegynae</taxon>
        <taxon>Araneoidea</taxon>
        <taxon>Araneidae</taxon>
        <taxon>Caerostris</taxon>
    </lineage>
</organism>
<dbReference type="Gene3D" id="1.10.238.10">
    <property type="entry name" value="EF-hand"/>
    <property type="match status" value="1"/>
</dbReference>